<comment type="subcellular location">
    <subcellularLocation>
        <location evidence="1">Cell membrane</location>
        <topology evidence="1">Multi-pass membrane protein</topology>
    </subcellularLocation>
</comment>
<evidence type="ECO:0000256" key="7">
    <source>
        <dbReference type="SAM" id="Phobius"/>
    </source>
</evidence>
<proteinExistence type="inferred from homology"/>
<dbReference type="PANTHER" id="PTHR42709:SF6">
    <property type="entry name" value="UNDECAPRENYL PHOSPHATE TRANSPORTER A"/>
    <property type="match status" value="1"/>
</dbReference>
<dbReference type="AlphaFoldDB" id="A0A9D1DQZ0"/>
<evidence type="ECO:0000313" key="10">
    <source>
        <dbReference type="Proteomes" id="UP000886785"/>
    </source>
</evidence>
<comment type="similarity">
    <text evidence="2">Belongs to the DedA family.</text>
</comment>
<evidence type="ECO:0000256" key="2">
    <source>
        <dbReference type="ARBA" id="ARBA00010792"/>
    </source>
</evidence>
<dbReference type="InterPro" id="IPR051311">
    <property type="entry name" value="DedA_domain"/>
</dbReference>
<evidence type="ECO:0000256" key="6">
    <source>
        <dbReference type="ARBA" id="ARBA00023136"/>
    </source>
</evidence>
<feature type="transmembrane region" description="Helical" evidence="7">
    <location>
        <begin position="12"/>
        <end position="30"/>
    </location>
</feature>
<feature type="transmembrane region" description="Helical" evidence="7">
    <location>
        <begin position="176"/>
        <end position="198"/>
    </location>
</feature>
<dbReference type="GO" id="GO:0005886">
    <property type="term" value="C:plasma membrane"/>
    <property type="evidence" value="ECO:0007669"/>
    <property type="project" value="UniProtKB-SubCell"/>
</dbReference>
<feature type="transmembrane region" description="Helical" evidence="7">
    <location>
        <begin position="50"/>
        <end position="72"/>
    </location>
</feature>
<dbReference type="Pfam" id="PF09335">
    <property type="entry name" value="VTT_dom"/>
    <property type="match status" value="1"/>
</dbReference>
<evidence type="ECO:0000256" key="4">
    <source>
        <dbReference type="ARBA" id="ARBA00022692"/>
    </source>
</evidence>
<sequence>MQEWMLSFVDQFGYLGIFLLIFIENVFPPIPSEAVLLFGGALTVTTAMNIPGTVAAATAGSLAGAIVLYAFGRIFQADRLKKLFAGKFGDITHLRPEHVEKAEAWFRRYEGKAVLICRCIPVVRSIISIPAGFAKMPMLRFLILTILGSTVWNIILTCIGAALGTAWERAMPYFDSYTHIATIVIIVLAAAAAVFYLLRKRKGKKTP</sequence>
<gene>
    <name evidence="9" type="ORF">IAA54_06855</name>
</gene>
<keyword evidence="4 7" id="KW-0812">Transmembrane</keyword>
<organism evidence="9 10">
    <name type="scientific">Candidatus Gallacutalibacter pullicola</name>
    <dbReference type="NCBI Taxonomy" id="2840830"/>
    <lineage>
        <taxon>Bacteria</taxon>
        <taxon>Bacillati</taxon>
        <taxon>Bacillota</taxon>
        <taxon>Clostridia</taxon>
        <taxon>Eubacteriales</taxon>
        <taxon>Candidatus Gallacutalibacter</taxon>
    </lineage>
</organism>
<reference evidence="9" key="2">
    <citation type="journal article" date="2021" name="PeerJ">
        <title>Extensive microbial diversity within the chicken gut microbiome revealed by metagenomics and culture.</title>
        <authorList>
            <person name="Gilroy R."/>
            <person name="Ravi A."/>
            <person name="Getino M."/>
            <person name="Pursley I."/>
            <person name="Horton D.L."/>
            <person name="Alikhan N.F."/>
            <person name="Baker D."/>
            <person name="Gharbi K."/>
            <person name="Hall N."/>
            <person name="Watson M."/>
            <person name="Adriaenssens E.M."/>
            <person name="Foster-Nyarko E."/>
            <person name="Jarju S."/>
            <person name="Secka A."/>
            <person name="Antonio M."/>
            <person name="Oren A."/>
            <person name="Chaudhuri R.R."/>
            <person name="La Ragione R."/>
            <person name="Hildebrand F."/>
            <person name="Pallen M.J."/>
        </authorList>
    </citation>
    <scope>NUCLEOTIDE SEQUENCE</scope>
    <source>
        <strain evidence="9">ChiSjej1B19-7085</strain>
    </source>
</reference>
<keyword evidence="5 7" id="KW-1133">Transmembrane helix</keyword>
<accession>A0A9D1DQZ0</accession>
<dbReference type="Proteomes" id="UP000886785">
    <property type="component" value="Unassembled WGS sequence"/>
</dbReference>
<feature type="domain" description="VTT" evidence="8">
    <location>
        <begin position="30"/>
        <end position="161"/>
    </location>
</feature>
<dbReference type="InterPro" id="IPR032816">
    <property type="entry name" value="VTT_dom"/>
</dbReference>
<name>A0A9D1DQZ0_9FIRM</name>
<evidence type="ECO:0000313" key="9">
    <source>
        <dbReference type="EMBL" id="HIR57371.1"/>
    </source>
</evidence>
<dbReference type="EMBL" id="DVHF01000080">
    <property type="protein sequence ID" value="HIR57371.1"/>
    <property type="molecule type" value="Genomic_DNA"/>
</dbReference>
<keyword evidence="3" id="KW-1003">Cell membrane</keyword>
<protein>
    <submittedName>
        <fullName evidence="9">DedA family protein</fullName>
    </submittedName>
</protein>
<keyword evidence="6 7" id="KW-0472">Membrane</keyword>
<evidence type="ECO:0000256" key="5">
    <source>
        <dbReference type="ARBA" id="ARBA00022989"/>
    </source>
</evidence>
<evidence type="ECO:0000256" key="1">
    <source>
        <dbReference type="ARBA" id="ARBA00004651"/>
    </source>
</evidence>
<dbReference type="PANTHER" id="PTHR42709">
    <property type="entry name" value="ALKALINE PHOSPHATASE LIKE PROTEIN"/>
    <property type="match status" value="1"/>
</dbReference>
<reference evidence="9" key="1">
    <citation type="submission" date="2020-10" db="EMBL/GenBank/DDBJ databases">
        <authorList>
            <person name="Gilroy R."/>
        </authorList>
    </citation>
    <scope>NUCLEOTIDE SEQUENCE</scope>
    <source>
        <strain evidence="9">ChiSjej1B19-7085</strain>
    </source>
</reference>
<comment type="caution">
    <text evidence="9">The sequence shown here is derived from an EMBL/GenBank/DDBJ whole genome shotgun (WGS) entry which is preliminary data.</text>
</comment>
<evidence type="ECO:0000259" key="8">
    <source>
        <dbReference type="Pfam" id="PF09335"/>
    </source>
</evidence>
<feature type="transmembrane region" description="Helical" evidence="7">
    <location>
        <begin position="141"/>
        <end position="164"/>
    </location>
</feature>
<evidence type="ECO:0000256" key="3">
    <source>
        <dbReference type="ARBA" id="ARBA00022475"/>
    </source>
</evidence>